<accession>A0A073IPX4</accession>
<evidence type="ECO:0000313" key="2">
    <source>
        <dbReference type="EMBL" id="KEJ91814.1"/>
    </source>
</evidence>
<dbReference type="STRING" id="2754.EH55_07535"/>
<dbReference type="OrthoDB" id="1970at2"/>
<dbReference type="Proteomes" id="UP000027665">
    <property type="component" value="Unassembled WGS sequence"/>
</dbReference>
<dbReference type="eggNOG" id="ENOG502Z7NP">
    <property type="taxonomic scope" value="Bacteria"/>
</dbReference>
<sequence>MASESSSKRKNAKYFQIVAAVLIAATIVVFFRSDAFASVEIKGLPAWQASLAKQSLDAVHEGMPRGQSLPYQAEIMKTVAQRIFAGYEISAEALGKDVIGVNFSAREEQPWSVDVKVPQIGSPALEWFEDDVSPLKPQIEAMLAGVPLESIAWSDKALQGEIEKITEEALPGWAPSLLMTAKGGAREMSVSFAPKMPMVLAVNPAPVSNSLPSVLHGELRNRLMGESAPLIGLPVAWTAKHTREINLWAEDYINDQSITRRSASSAKASFSPSQISQLNVRVESRLYTIAAWAAIYAGTSDRSAELGLHLGRKVELHPDVPMEAYAEAILGLQEWNFSYRFGLRFRPVSDFWLGGEWDTKDDMWWARLTMDPQLHKPYFWLRVSEEGDFNGALGWRATENISFEVEYDAREDDRWSLKMLGNL</sequence>
<name>A0A073IPX4_9BACT</name>
<keyword evidence="3" id="KW-1185">Reference proteome</keyword>
<reference evidence="2 3" key="1">
    <citation type="submission" date="2014-04" db="EMBL/GenBank/DDBJ databases">
        <title>Draft Genome Sequence of Synergistes jonesii.</title>
        <authorList>
            <person name="Coil D.A."/>
            <person name="Eisen J.A."/>
            <person name="Holland-Moritz H.E."/>
        </authorList>
    </citation>
    <scope>NUCLEOTIDE SEQUENCE [LARGE SCALE GENOMIC DNA]</scope>
    <source>
        <strain evidence="2 3">78-1</strain>
    </source>
</reference>
<keyword evidence="1" id="KW-0812">Transmembrane</keyword>
<evidence type="ECO:0000313" key="3">
    <source>
        <dbReference type="Proteomes" id="UP000027665"/>
    </source>
</evidence>
<feature type="transmembrane region" description="Helical" evidence="1">
    <location>
        <begin position="12"/>
        <end position="31"/>
    </location>
</feature>
<dbReference type="AlphaFoldDB" id="A0A073IPX4"/>
<keyword evidence="1" id="KW-0472">Membrane</keyword>
<organism evidence="2 3">
    <name type="scientific">Synergistes jonesii</name>
    <dbReference type="NCBI Taxonomy" id="2754"/>
    <lineage>
        <taxon>Bacteria</taxon>
        <taxon>Thermotogati</taxon>
        <taxon>Synergistota</taxon>
        <taxon>Synergistia</taxon>
        <taxon>Synergistales</taxon>
        <taxon>Synergistaceae</taxon>
        <taxon>Synergistes</taxon>
    </lineage>
</organism>
<comment type="caution">
    <text evidence="2">The sequence shown here is derived from an EMBL/GenBank/DDBJ whole genome shotgun (WGS) entry which is preliminary data.</text>
</comment>
<proteinExistence type="predicted"/>
<dbReference type="EMBL" id="JMKI01000037">
    <property type="protein sequence ID" value="KEJ91814.1"/>
    <property type="molecule type" value="Genomic_DNA"/>
</dbReference>
<dbReference type="RefSeq" id="WP_037977180.1">
    <property type="nucleotide sequence ID" value="NZ_JAWRIX010000001.1"/>
</dbReference>
<gene>
    <name evidence="2" type="ORF">EH55_07535</name>
</gene>
<dbReference type="GeneID" id="90984091"/>
<protein>
    <submittedName>
        <fullName evidence="2">Uncharacterized protein</fullName>
    </submittedName>
</protein>
<evidence type="ECO:0000256" key="1">
    <source>
        <dbReference type="SAM" id="Phobius"/>
    </source>
</evidence>
<keyword evidence="1" id="KW-1133">Transmembrane helix</keyword>